<name>A0AA45WLN0_9BACL</name>
<dbReference type="InterPro" id="IPR011054">
    <property type="entry name" value="Rudment_hybrid_motif"/>
</dbReference>
<dbReference type="GO" id="GO:0004075">
    <property type="term" value="F:biotin carboxylase activity"/>
    <property type="evidence" value="ECO:0007669"/>
    <property type="project" value="UniProtKB-EC"/>
</dbReference>
<dbReference type="Pfam" id="PF02785">
    <property type="entry name" value="Biotin_carb_C"/>
    <property type="match status" value="1"/>
</dbReference>
<dbReference type="Gene3D" id="3.30.470.20">
    <property type="entry name" value="ATP-grasp fold, B domain"/>
    <property type="match status" value="1"/>
</dbReference>
<comment type="caution">
    <text evidence="9">The sequence shown here is derived from an EMBL/GenBank/DDBJ whole genome shotgun (WGS) entry which is preliminary data.</text>
</comment>
<dbReference type="InterPro" id="IPR005481">
    <property type="entry name" value="BC-like_N"/>
</dbReference>
<dbReference type="SMART" id="SM00878">
    <property type="entry name" value="Biotin_carb_C"/>
    <property type="match status" value="1"/>
</dbReference>
<dbReference type="RefSeq" id="WP_102992877.1">
    <property type="nucleotide sequence ID" value="NZ_FXTU01000002.1"/>
</dbReference>
<dbReference type="PROSITE" id="PS50979">
    <property type="entry name" value="BC"/>
    <property type="match status" value="1"/>
</dbReference>
<dbReference type="EC" id="6.3.4.14" evidence="1"/>
<dbReference type="PROSITE" id="PS00867">
    <property type="entry name" value="CPSASE_2"/>
    <property type="match status" value="1"/>
</dbReference>
<dbReference type="Pfam" id="PF02786">
    <property type="entry name" value="CPSase_L_D2"/>
    <property type="match status" value="1"/>
</dbReference>
<dbReference type="GO" id="GO:0046872">
    <property type="term" value="F:metal ion binding"/>
    <property type="evidence" value="ECO:0007669"/>
    <property type="project" value="InterPro"/>
</dbReference>
<dbReference type="NCBIfam" id="NF006367">
    <property type="entry name" value="PRK08591.1"/>
    <property type="match status" value="1"/>
</dbReference>
<protein>
    <recommendedName>
        <fullName evidence="1">biotin carboxylase</fullName>
        <ecNumber evidence="1">6.3.4.14</ecNumber>
    </recommendedName>
</protein>
<dbReference type="InterPro" id="IPR016185">
    <property type="entry name" value="PreATP-grasp_dom_sf"/>
</dbReference>
<feature type="domain" description="ATP-grasp" evidence="7">
    <location>
        <begin position="119"/>
        <end position="315"/>
    </location>
</feature>
<dbReference type="PANTHER" id="PTHR18866:SF33">
    <property type="entry name" value="METHYLCROTONOYL-COA CARBOXYLASE SUBUNIT ALPHA, MITOCHONDRIAL-RELATED"/>
    <property type="match status" value="1"/>
</dbReference>
<evidence type="ECO:0000256" key="4">
    <source>
        <dbReference type="ARBA" id="ARBA00022840"/>
    </source>
</evidence>
<dbReference type="SUPFAM" id="SSF56059">
    <property type="entry name" value="Glutathione synthetase ATP-binding domain-like"/>
    <property type="match status" value="1"/>
</dbReference>
<dbReference type="SUPFAM" id="SSF52440">
    <property type="entry name" value="PreATP-grasp domain"/>
    <property type="match status" value="1"/>
</dbReference>
<organism evidence="9 10">
    <name type="scientific">Laceyella tengchongensis</name>
    <dbReference type="NCBI Taxonomy" id="574699"/>
    <lineage>
        <taxon>Bacteria</taxon>
        <taxon>Bacillati</taxon>
        <taxon>Bacillota</taxon>
        <taxon>Bacilli</taxon>
        <taxon>Bacillales</taxon>
        <taxon>Thermoactinomycetaceae</taxon>
        <taxon>Laceyella</taxon>
    </lineage>
</organism>
<evidence type="ECO:0000259" key="8">
    <source>
        <dbReference type="PROSITE" id="PS50979"/>
    </source>
</evidence>
<dbReference type="FunFam" id="3.40.50.20:FF:000010">
    <property type="entry name" value="Propionyl-CoA carboxylase subunit alpha"/>
    <property type="match status" value="1"/>
</dbReference>
<dbReference type="FunFam" id="3.30.1490.20:FF:000003">
    <property type="entry name" value="acetyl-CoA carboxylase isoform X1"/>
    <property type="match status" value="1"/>
</dbReference>
<evidence type="ECO:0000259" key="7">
    <source>
        <dbReference type="PROSITE" id="PS50975"/>
    </source>
</evidence>
<evidence type="ECO:0000256" key="6">
    <source>
        <dbReference type="PROSITE-ProRule" id="PRU00409"/>
    </source>
</evidence>
<dbReference type="Proteomes" id="UP001157946">
    <property type="component" value="Unassembled WGS sequence"/>
</dbReference>
<dbReference type="Pfam" id="PF00289">
    <property type="entry name" value="Biotin_carb_N"/>
    <property type="match status" value="1"/>
</dbReference>
<dbReference type="InterPro" id="IPR011761">
    <property type="entry name" value="ATP-grasp"/>
</dbReference>
<evidence type="ECO:0000256" key="3">
    <source>
        <dbReference type="ARBA" id="ARBA00022741"/>
    </source>
</evidence>
<keyword evidence="5" id="KW-0092">Biotin</keyword>
<dbReference type="PROSITE" id="PS00866">
    <property type="entry name" value="CPSASE_1"/>
    <property type="match status" value="1"/>
</dbReference>
<sequence length="442" mass="48248">MRKVLIANRGEIACRIIRTCQERGWKSVAVYSEADRMMPFVEMADEAICIGPPPVAKSYLNQEAILDAAKRTQADALHPGYGFLSENAQFAKRVQEAGVRWIGPEPEVIQMMGDKVTARATMSQAGVPIAPGTGALASLEEACQAAAEIGYPVMIKASAGGGGIGMQVCPNEEALRQSYASIQTKARAYFGDAAVYIEKWVSPARHIEVQIAADADGQVIHLFERDCSVQRRNQKVIEESLAPTLDVTIRKRMYQAAVAAAQAVRYTGVGTVEFLLGSDGEFYFLEMNTRLQVEHPVTEMITGLDLVAMQCDLACGVVLALKQEDVSVQGHAIEWRIYAEDPVTFYPSPGMITVFEPPTGEGIRVDAGVKEGTMVSPYYDPLLAKLIVSGSNREEALAKSHQALEAFKVEGIKTNLPLLRRLAQEPMFTSGKYDTQIISQLK</sequence>
<dbReference type="InterPro" id="IPR005482">
    <property type="entry name" value="Biotin_COase_C"/>
</dbReference>
<dbReference type="GO" id="GO:0005524">
    <property type="term" value="F:ATP binding"/>
    <property type="evidence" value="ECO:0007669"/>
    <property type="project" value="UniProtKB-UniRule"/>
</dbReference>
<dbReference type="EMBL" id="FXTU01000002">
    <property type="protein sequence ID" value="SMP11181.1"/>
    <property type="molecule type" value="Genomic_DNA"/>
</dbReference>
<keyword evidence="2" id="KW-0436">Ligase</keyword>
<accession>A0AA45WLN0</accession>
<reference evidence="9" key="1">
    <citation type="submission" date="2017-05" db="EMBL/GenBank/DDBJ databases">
        <authorList>
            <person name="Varghese N."/>
            <person name="Submissions S."/>
        </authorList>
    </citation>
    <scope>NUCLEOTIDE SEQUENCE</scope>
    <source>
        <strain evidence="9">DSM 45262</strain>
    </source>
</reference>
<dbReference type="AlphaFoldDB" id="A0AA45WLN0"/>
<evidence type="ECO:0000256" key="2">
    <source>
        <dbReference type="ARBA" id="ARBA00022598"/>
    </source>
</evidence>
<evidence type="ECO:0000256" key="1">
    <source>
        <dbReference type="ARBA" id="ARBA00013263"/>
    </source>
</evidence>
<gene>
    <name evidence="9" type="ORF">SAMN06265361_102240</name>
</gene>
<dbReference type="InterPro" id="IPR050856">
    <property type="entry name" value="Biotin_carboxylase_complex"/>
</dbReference>
<evidence type="ECO:0000313" key="10">
    <source>
        <dbReference type="Proteomes" id="UP001157946"/>
    </source>
</evidence>
<dbReference type="SUPFAM" id="SSF51246">
    <property type="entry name" value="Rudiment single hybrid motif"/>
    <property type="match status" value="1"/>
</dbReference>
<dbReference type="InterPro" id="IPR011764">
    <property type="entry name" value="Biotin_carboxylation_dom"/>
</dbReference>
<evidence type="ECO:0000313" key="9">
    <source>
        <dbReference type="EMBL" id="SMP11181.1"/>
    </source>
</evidence>
<proteinExistence type="predicted"/>
<dbReference type="PANTHER" id="PTHR18866">
    <property type="entry name" value="CARBOXYLASE:PYRUVATE/ACETYL-COA/PROPIONYL-COA CARBOXYLASE"/>
    <property type="match status" value="1"/>
</dbReference>
<feature type="domain" description="Biotin carboxylation" evidence="8">
    <location>
        <begin position="1"/>
        <end position="442"/>
    </location>
</feature>
<dbReference type="PROSITE" id="PS50975">
    <property type="entry name" value="ATP_GRASP"/>
    <property type="match status" value="1"/>
</dbReference>
<evidence type="ECO:0000256" key="5">
    <source>
        <dbReference type="ARBA" id="ARBA00023267"/>
    </source>
</evidence>
<keyword evidence="3 6" id="KW-0547">Nucleotide-binding</keyword>
<keyword evidence="4 6" id="KW-0067">ATP-binding</keyword>
<dbReference type="InterPro" id="IPR005479">
    <property type="entry name" value="CPAse_ATP-bd"/>
</dbReference>
<keyword evidence="10" id="KW-1185">Reference proteome</keyword>